<dbReference type="EMBL" id="KI925455">
    <property type="protein sequence ID" value="ETW86187.1"/>
    <property type="molecule type" value="Genomic_DNA"/>
</dbReference>
<accession>W4KK11</accession>
<dbReference type="AlphaFoldDB" id="W4KK11"/>
<dbReference type="KEGG" id="hir:HETIRDRAFT_100289"/>
<dbReference type="GeneID" id="20665679"/>
<reference evidence="1 2" key="1">
    <citation type="journal article" date="2012" name="New Phytol.">
        <title>Insight into trade-off between wood decay and parasitism from the genome of a fungal forest pathogen.</title>
        <authorList>
            <person name="Olson A."/>
            <person name="Aerts A."/>
            <person name="Asiegbu F."/>
            <person name="Belbahri L."/>
            <person name="Bouzid O."/>
            <person name="Broberg A."/>
            <person name="Canback B."/>
            <person name="Coutinho P.M."/>
            <person name="Cullen D."/>
            <person name="Dalman K."/>
            <person name="Deflorio G."/>
            <person name="van Diepen L.T."/>
            <person name="Dunand C."/>
            <person name="Duplessis S."/>
            <person name="Durling M."/>
            <person name="Gonthier P."/>
            <person name="Grimwood J."/>
            <person name="Fossdal C.G."/>
            <person name="Hansson D."/>
            <person name="Henrissat B."/>
            <person name="Hietala A."/>
            <person name="Himmelstrand K."/>
            <person name="Hoffmeister D."/>
            <person name="Hogberg N."/>
            <person name="James T.Y."/>
            <person name="Karlsson M."/>
            <person name="Kohler A."/>
            <person name="Kues U."/>
            <person name="Lee Y.H."/>
            <person name="Lin Y.C."/>
            <person name="Lind M."/>
            <person name="Lindquist E."/>
            <person name="Lombard V."/>
            <person name="Lucas S."/>
            <person name="Lunden K."/>
            <person name="Morin E."/>
            <person name="Murat C."/>
            <person name="Park J."/>
            <person name="Raffaello T."/>
            <person name="Rouze P."/>
            <person name="Salamov A."/>
            <person name="Schmutz J."/>
            <person name="Solheim H."/>
            <person name="Stahlberg J."/>
            <person name="Velez H."/>
            <person name="de Vries R.P."/>
            <person name="Wiebenga A."/>
            <person name="Woodward S."/>
            <person name="Yakovlev I."/>
            <person name="Garbelotto M."/>
            <person name="Martin F."/>
            <person name="Grigoriev I.V."/>
            <person name="Stenlid J."/>
        </authorList>
    </citation>
    <scope>NUCLEOTIDE SEQUENCE [LARGE SCALE GENOMIC DNA]</scope>
    <source>
        <strain evidence="1 2">TC 32-1</strain>
    </source>
</reference>
<name>W4KK11_HETIT</name>
<sequence length="84" mass="9031">MSLAAQGPFERSTARPNRISPGILHLFSHPVHIARAHGAIRSYCIGVGALSSLIAGHDSVLIDIISTSRKGVMRRHRFISCVAS</sequence>
<gene>
    <name evidence="1" type="ORF">HETIRDRAFT_100289</name>
</gene>
<organism evidence="1 2">
    <name type="scientific">Heterobasidion irregulare (strain TC 32-1)</name>
    <dbReference type="NCBI Taxonomy" id="747525"/>
    <lineage>
        <taxon>Eukaryota</taxon>
        <taxon>Fungi</taxon>
        <taxon>Dikarya</taxon>
        <taxon>Basidiomycota</taxon>
        <taxon>Agaricomycotina</taxon>
        <taxon>Agaricomycetes</taxon>
        <taxon>Russulales</taxon>
        <taxon>Bondarzewiaceae</taxon>
        <taxon>Heterobasidion</taxon>
        <taxon>Heterobasidion annosum species complex</taxon>
    </lineage>
</organism>
<protein>
    <submittedName>
        <fullName evidence="1">Uncharacterized protein</fullName>
    </submittedName>
</protein>
<evidence type="ECO:0000313" key="1">
    <source>
        <dbReference type="EMBL" id="ETW86187.1"/>
    </source>
</evidence>
<evidence type="ECO:0000313" key="2">
    <source>
        <dbReference type="Proteomes" id="UP000030671"/>
    </source>
</evidence>
<dbReference type="InParanoid" id="W4KK11"/>
<dbReference type="Proteomes" id="UP000030671">
    <property type="component" value="Unassembled WGS sequence"/>
</dbReference>
<proteinExistence type="predicted"/>
<dbReference type="RefSeq" id="XP_009542951.1">
    <property type="nucleotide sequence ID" value="XM_009544656.1"/>
</dbReference>
<dbReference type="HOGENOM" id="CLU_2527724_0_0_1"/>
<keyword evidence="2" id="KW-1185">Reference proteome</keyword>